<evidence type="ECO:0000259" key="5">
    <source>
        <dbReference type="Pfam" id="PF13732"/>
    </source>
</evidence>
<dbReference type="InterPro" id="IPR050763">
    <property type="entry name" value="ABC_transporter_ATP-binding"/>
</dbReference>
<dbReference type="Pfam" id="PF13732">
    <property type="entry name" value="DrrA1-3_C"/>
    <property type="match status" value="1"/>
</dbReference>
<evidence type="ECO:0000256" key="1">
    <source>
        <dbReference type="ARBA" id="ARBA00005417"/>
    </source>
</evidence>
<reference evidence="6" key="1">
    <citation type="journal article" date="2014" name="Front. Microbiol.">
        <title>High frequency of phylogenetically diverse reductive dehalogenase-homologous genes in deep subseafloor sedimentary metagenomes.</title>
        <authorList>
            <person name="Kawai M."/>
            <person name="Futagami T."/>
            <person name="Toyoda A."/>
            <person name="Takaki Y."/>
            <person name="Nishi S."/>
            <person name="Hori S."/>
            <person name="Arai W."/>
            <person name="Tsubouchi T."/>
            <person name="Morono Y."/>
            <person name="Uchiyama I."/>
            <person name="Ito T."/>
            <person name="Fujiyama A."/>
            <person name="Inagaki F."/>
            <person name="Takami H."/>
        </authorList>
    </citation>
    <scope>NUCLEOTIDE SEQUENCE</scope>
    <source>
        <strain evidence="6">Expedition CK06-06</strain>
    </source>
</reference>
<proteinExistence type="inferred from homology"/>
<dbReference type="GO" id="GO:0005524">
    <property type="term" value="F:ATP binding"/>
    <property type="evidence" value="ECO:0007669"/>
    <property type="project" value="UniProtKB-KW"/>
</dbReference>
<organism evidence="6">
    <name type="scientific">marine sediment metagenome</name>
    <dbReference type="NCBI Taxonomy" id="412755"/>
    <lineage>
        <taxon>unclassified sequences</taxon>
        <taxon>metagenomes</taxon>
        <taxon>ecological metagenomes</taxon>
    </lineage>
</organism>
<dbReference type="Gene3D" id="3.40.50.300">
    <property type="entry name" value="P-loop containing nucleotide triphosphate hydrolases"/>
    <property type="match status" value="1"/>
</dbReference>
<evidence type="ECO:0000256" key="4">
    <source>
        <dbReference type="ARBA" id="ARBA00022840"/>
    </source>
</evidence>
<evidence type="ECO:0000256" key="2">
    <source>
        <dbReference type="ARBA" id="ARBA00022448"/>
    </source>
</evidence>
<dbReference type="PANTHER" id="PTHR42711:SF5">
    <property type="entry name" value="ABC TRANSPORTER ATP-BINDING PROTEIN NATA"/>
    <property type="match status" value="1"/>
</dbReference>
<gene>
    <name evidence="6" type="ORF">S12H4_24330</name>
</gene>
<dbReference type="InterPro" id="IPR025302">
    <property type="entry name" value="DrrA1/2-like_C"/>
</dbReference>
<comment type="caution">
    <text evidence="6">The sequence shown here is derived from an EMBL/GenBank/DDBJ whole genome shotgun (WGS) entry which is preliminary data.</text>
</comment>
<comment type="similarity">
    <text evidence="1">Belongs to the ABC transporter superfamily.</text>
</comment>
<name>X1R8B3_9ZZZZ</name>
<dbReference type="EMBL" id="BARW01013171">
    <property type="protein sequence ID" value="GAI76947.1"/>
    <property type="molecule type" value="Genomic_DNA"/>
</dbReference>
<keyword evidence="3" id="KW-0547">Nucleotide-binding</keyword>
<keyword evidence="2" id="KW-0813">Transport</keyword>
<protein>
    <recommendedName>
        <fullName evidence="5">Daunorubicin resistance ATP-binding protein DrrA1/2-like C-terminal domain-containing protein</fullName>
    </recommendedName>
</protein>
<feature type="domain" description="Daunorubicin resistance ATP-binding protein DrrA1/2-like C-terminal" evidence="5">
    <location>
        <begin position="52"/>
        <end position="132"/>
    </location>
</feature>
<keyword evidence="4" id="KW-0067">ATP-binding</keyword>
<dbReference type="InterPro" id="IPR027417">
    <property type="entry name" value="P-loop_NTPase"/>
</dbReference>
<dbReference type="AlphaFoldDB" id="X1R8B3"/>
<evidence type="ECO:0000256" key="3">
    <source>
        <dbReference type="ARBA" id="ARBA00022741"/>
    </source>
</evidence>
<dbReference type="SUPFAM" id="SSF52540">
    <property type="entry name" value="P-loop containing nucleoside triphosphate hydrolases"/>
    <property type="match status" value="1"/>
</dbReference>
<evidence type="ECO:0000313" key="6">
    <source>
        <dbReference type="EMBL" id="GAI76947.1"/>
    </source>
</evidence>
<dbReference type="PANTHER" id="PTHR42711">
    <property type="entry name" value="ABC TRANSPORTER ATP-BINDING PROTEIN"/>
    <property type="match status" value="1"/>
</dbReference>
<sequence>MDPLNVQLMKEILREQKERGAAIVFSTHQMPDVEELCERVLLINDGQTLLYGRLTELRRARGMRSVRVTADRQPENMLGVVDTKLQNGSFEYLMGEGTKPDEVLRAYLDASIPVERYEIALPSLNQIFIEEVSRARNAK</sequence>
<accession>X1R8B3</accession>